<dbReference type="PANTHER" id="PTHR43603">
    <property type="entry name" value="COBW DOMAIN-CONTAINING PROTEIN DDB_G0274527"/>
    <property type="match status" value="1"/>
</dbReference>
<dbReference type="HOGENOM" id="CLU_017452_2_0_1"/>
<dbReference type="InterPro" id="IPR051927">
    <property type="entry name" value="Zn_Chap_cDPG_Synth"/>
</dbReference>
<dbReference type="CDD" id="cd03112">
    <property type="entry name" value="CobW-like"/>
    <property type="match status" value="1"/>
</dbReference>
<dbReference type="GeneID" id="7444103"/>
<dbReference type="PANTHER" id="PTHR43603:SF1">
    <property type="entry name" value="ZINC-REGULATED GTPASE METALLOPROTEIN ACTIVATOR 1"/>
    <property type="match status" value="1"/>
</dbReference>
<dbReference type="AlphaFoldDB" id="B5YMX1"/>
<evidence type="ECO:0000256" key="5">
    <source>
        <dbReference type="ARBA" id="ARBA00049117"/>
    </source>
</evidence>
<evidence type="ECO:0000313" key="8">
    <source>
        <dbReference type="Proteomes" id="UP000001449"/>
    </source>
</evidence>
<dbReference type="InterPro" id="IPR036627">
    <property type="entry name" value="CobW-likC_sf"/>
</dbReference>
<feature type="non-terminal residue" evidence="7">
    <location>
        <position position="1"/>
    </location>
</feature>
<dbReference type="InParanoid" id="B5YMX1"/>
<gene>
    <name evidence="7" type="ORF">THAPS_35401</name>
</gene>
<evidence type="ECO:0000313" key="7">
    <source>
        <dbReference type="EMBL" id="ACI64885.1"/>
    </source>
</evidence>
<evidence type="ECO:0000256" key="1">
    <source>
        <dbReference type="ARBA" id="ARBA00022741"/>
    </source>
</evidence>
<proteinExistence type="inferred from homology"/>
<dbReference type="Gene3D" id="3.30.1220.10">
    <property type="entry name" value="CobW-like, C-terminal domain"/>
    <property type="match status" value="1"/>
</dbReference>
<feature type="non-terminal residue" evidence="7">
    <location>
        <position position="410"/>
    </location>
</feature>
<keyword evidence="8" id="KW-1185">Reference proteome</keyword>
<dbReference type="SUPFAM" id="SSF52540">
    <property type="entry name" value="P-loop containing nucleoside triphosphate hydrolases"/>
    <property type="match status" value="1"/>
</dbReference>
<evidence type="ECO:0000256" key="3">
    <source>
        <dbReference type="ARBA" id="ARBA00023186"/>
    </source>
</evidence>
<dbReference type="InterPro" id="IPR003495">
    <property type="entry name" value="CobW/HypB/UreG_nucleotide-bd"/>
</dbReference>
<organism evidence="7 8">
    <name type="scientific">Thalassiosira pseudonana</name>
    <name type="common">Marine diatom</name>
    <name type="synonym">Cyclotella nana</name>
    <dbReference type="NCBI Taxonomy" id="35128"/>
    <lineage>
        <taxon>Eukaryota</taxon>
        <taxon>Sar</taxon>
        <taxon>Stramenopiles</taxon>
        <taxon>Ochrophyta</taxon>
        <taxon>Bacillariophyta</taxon>
        <taxon>Coscinodiscophyceae</taxon>
        <taxon>Thalassiosirophycidae</taxon>
        <taxon>Thalassiosirales</taxon>
        <taxon>Thalassiosiraceae</taxon>
        <taxon>Thalassiosira</taxon>
    </lineage>
</organism>
<name>B5YMX1_THAPS</name>
<dbReference type="STRING" id="35128.B5YMX1"/>
<evidence type="ECO:0000259" key="6">
    <source>
        <dbReference type="SMART" id="SM00833"/>
    </source>
</evidence>
<evidence type="ECO:0000256" key="4">
    <source>
        <dbReference type="ARBA" id="ARBA00034320"/>
    </source>
</evidence>
<sequence length="410" mass="44887">VPITVLSGFLGSGKTTLLQHMLNNNEGLKIAVIVNDVASVNIDSKIVRGQTIASDTGEVSATPAGIVELQNGCACCSLSGELLNSVSELMTLSDLRQDGEKFDHIVVEMSGIAEPRSVRNMFQEAMMYGMPLMEKVRLDTLATVVDCSTFLEYLKKGAQEKDEQQNWIENMQSIVGDSAENGVCDLLVEQTEVADVLLLNKVDILNGKLEDVKDVVNALNPRAKVLTTSFGKVDLNEILAYSKGDGVAIEGVVDDHKDYVNDMTPSTQHAGIGTFVYRARRPFHPARLLSILQKLPHAFRQLLRSKGFAWTADSNVKALYWSHAGSSFEMQCLGRWWATLPKNQWPDEARDAILSDFDSVGHDESTLSSSSDTVGDRRQEIVFIGSGLASVEMQTAIRASLDSCLLNNDE</sequence>
<protein>
    <recommendedName>
        <fullName evidence="6">CobW C-terminal domain-containing protein</fullName>
    </recommendedName>
</protein>
<keyword evidence="3" id="KW-0143">Chaperone</keyword>
<dbReference type="SMART" id="SM00833">
    <property type="entry name" value="CobW_C"/>
    <property type="match status" value="1"/>
</dbReference>
<keyword evidence="1" id="KW-0547">Nucleotide-binding</keyword>
<dbReference type="RefSeq" id="XP_002296168.1">
    <property type="nucleotide sequence ID" value="XM_002296132.1"/>
</dbReference>
<dbReference type="FunCoup" id="B5YMX1">
    <property type="interactions" value="12"/>
</dbReference>
<dbReference type="GO" id="GO:0016787">
    <property type="term" value="F:hydrolase activity"/>
    <property type="evidence" value="ECO:0007669"/>
    <property type="project" value="UniProtKB-KW"/>
</dbReference>
<dbReference type="KEGG" id="tps:THAPS_35401"/>
<feature type="domain" description="CobW C-terminal" evidence="6">
    <location>
        <begin position="272"/>
        <end position="405"/>
    </location>
</feature>
<dbReference type="Pfam" id="PF02492">
    <property type="entry name" value="cobW"/>
    <property type="match status" value="1"/>
</dbReference>
<dbReference type="InterPro" id="IPR027417">
    <property type="entry name" value="P-loop_NTPase"/>
</dbReference>
<evidence type="ECO:0000256" key="2">
    <source>
        <dbReference type="ARBA" id="ARBA00022801"/>
    </source>
</evidence>
<accession>B5YMX1</accession>
<reference evidence="7 8" key="1">
    <citation type="journal article" date="2004" name="Science">
        <title>The genome of the diatom Thalassiosira pseudonana: ecology, evolution, and metabolism.</title>
        <authorList>
            <person name="Armbrust E.V."/>
            <person name="Berges J.A."/>
            <person name="Bowler C."/>
            <person name="Green B.R."/>
            <person name="Martinez D."/>
            <person name="Putnam N.H."/>
            <person name="Zhou S."/>
            <person name="Allen A.E."/>
            <person name="Apt K.E."/>
            <person name="Bechner M."/>
            <person name="Brzezinski M.A."/>
            <person name="Chaal B.K."/>
            <person name="Chiovitti A."/>
            <person name="Davis A.K."/>
            <person name="Demarest M.S."/>
            <person name="Detter J.C."/>
            <person name="Glavina T."/>
            <person name="Goodstein D."/>
            <person name="Hadi M.Z."/>
            <person name="Hellsten U."/>
            <person name="Hildebrand M."/>
            <person name="Jenkins B.D."/>
            <person name="Jurka J."/>
            <person name="Kapitonov V.V."/>
            <person name="Kroger N."/>
            <person name="Lau W.W."/>
            <person name="Lane T.W."/>
            <person name="Larimer F.W."/>
            <person name="Lippmeier J.C."/>
            <person name="Lucas S."/>
            <person name="Medina M."/>
            <person name="Montsant A."/>
            <person name="Obornik M."/>
            <person name="Parker M.S."/>
            <person name="Palenik B."/>
            <person name="Pazour G.J."/>
            <person name="Richardson P.M."/>
            <person name="Rynearson T.A."/>
            <person name="Saito M.A."/>
            <person name="Schwartz D.C."/>
            <person name="Thamatrakoln K."/>
            <person name="Valentin K."/>
            <person name="Vardi A."/>
            <person name="Wilkerson F.P."/>
            <person name="Rokhsar D.S."/>
        </authorList>
    </citation>
    <scope>NUCLEOTIDE SEQUENCE [LARGE SCALE GENOMIC DNA]</scope>
    <source>
        <strain evidence="7 8">CCMP1335</strain>
    </source>
</reference>
<reference evidence="7 8" key="2">
    <citation type="journal article" date="2008" name="Nature">
        <title>The Phaeodactylum genome reveals the evolutionary history of diatom genomes.</title>
        <authorList>
            <person name="Bowler C."/>
            <person name="Allen A.E."/>
            <person name="Badger J.H."/>
            <person name="Grimwood J."/>
            <person name="Jabbari K."/>
            <person name="Kuo A."/>
            <person name="Maheswari U."/>
            <person name="Martens C."/>
            <person name="Maumus F."/>
            <person name="Otillar R.P."/>
            <person name="Rayko E."/>
            <person name="Salamov A."/>
            <person name="Vandepoele K."/>
            <person name="Beszteri B."/>
            <person name="Gruber A."/>
            <person name="Heijde M."/>
            <person name="Katinka M."/>
            <person name="Mock T."/>
            <person name="Valentin K."/>
            <person name="Verret F."/>
            <person name="Berges J.A."/>
            <person name="Brownlee C."/>
            <person name="Cadoret J.P."/>
            <person name="Chiovitti A."/>
            <person name="Choi C.J."/>
            <person name="Coesel S."/>
            <person name="De Martino A."/>
            <person name="Detter J.C."/>
            <person name="Durkin C."/>
            <person name="Falciatore A."/>
            <person name="Fournet J."/>
            <person name="Haruta M."/>
            <person name="Huysman M.J."/>
            <person name="Jenkins B.D."/>
            <person name="Jiroutova K."/>
            <person name="Jorgensen R.E."/>
            <person name="Joubert Y."/>
            <person name="Kaplan A."/>
            <person name="Kroger N."/>
            <person name="Kroth P.G."/>
            <person name="La Roche J."/>
            <person name="Lindquist E."/>
            <person name="Lommer M."/>
            <person name="Martin-Jezequel V."/>
            <person name="Lopez P.J."/>
            <person name="Lucas S."/>
            <person name="Mangogna M."/>
            <person name="McGinnis K."/>
            <person name="Medlin L.K."/>
            <person name="Montsant A."/>
            <person name="Oudot-Le Secq M.P."/>
            <person name="Napoli C."/>
            <person name="Obornik M."/>
            <person name="Parker M.S."/>
            <person name="Petit J.L."/>
            <person name="Porcel B.M."/>
            <person name="Poulsen N."/>
            <person name="Robison M."/>
            <person name="Rychlewski L."/>
            <person name="Rynearson T.A."/>
            <person name="Schmutz J."/>
            <person name="Shapiro H."/>
            <person name="Siaut M."/>
            <person name="Stanley M."/>
            <person name="Sussman M.R."/>
            <person name="Taylor A.R."/>
            <person name="Vardi A."/>
            <person name="von Dassow P."/>
            <person name="Vyverman W."/>
            <person name="Willis A."/>
            <person name="Wyrwicz L.S."/>
            <person name="Rokhsar D.S."/>
            <person name="Weissenbach J."/>
            <person name="Armbrust E.V."/>
            <person name="Green B.R."/>
            <person name="Van de Peer Y."/>
            <person name="Grigoriev I.V."/>
        </authorList>
    </citation>
    <scope>NUCLEOTIDE SEQUENCE [LARGE SCALE GENOMIC DNA]</scope>
    <source>
        <strain evidence="7 8">CCMP1335</strain>
    </source>
</reference>
<comment type="similarity">
    <text evidence="4">Belongs to the SIMIBI class G3E GTPase family. ZNG1 subfamily.</text>
</comment>
<dbReference type="InterPro" id="IPR011629">
    <property type="entry name" value="CobW-like_C"/>
</dbReference>
<dbReference type="SUPFAM" id="SSF90002">
    <property type="entry name" value="Hypothetical protein YjiA, C-terminal domain"/>
    <property type="match status" value="1"/>
</dbReference>
<keyword evidence="2" id="KW-0378">Hydrolase</keyword>
<dbReference type="GO" id="GO:0000166">
    <property type="term" value="F:nucleotide binding"/>
    <property type="evidence" value="ECO:0007669"/>
    <property type="project" value="UniProtKB-KW"/>
</dbReference>
<dbReference type="OMA" id="YWSHAGS"/>
<comment type="catalytic activity">
    <reaction evidence="5">
        <text>GTP + H2O = GDP + phosphate + H(+)</text>
        <dbReference type="Rhea" id="RHEA:19669"/>
        <dbReference type="ChEBI" id="CHEBI:15377"/>
        <dbReference type="ChEBI" id="CHEBI:15378"/>
        <dbReference type="ChEBI" id="CHEBI:37565"/>
        <dbReference type="ChEBI" id="CHEBI:43474"/>
        <dbReference type="ChEBI" id="CHEBI:58189"/>
    </reaction>
    <physiologicalReaction direction="left-to-right" evidence="5">
        <dbReference type="Rhea" id="RHEA:19670"/>
    </physiologicalReaction>
</comment>
<dbReference type="PaxDb" id="35128-Thaps35401"/>
<dbReference type="Pfam" id="PF07683">
    <property type="entry name" value="CobW_C"/>
    <property type="match status" value="1"/>
</dbReference>
<dbReference type="Gene3D" id="3.40.50.300">
    <property type="entry name" value="P-loop containing nucleotide triphosphate hydrolases"/>
    <property type="match status" value="1"/>
</dbReference>
<dbReference type="EMBL" id="CP001160">
    <property type="protein sequence ID" value="ACI64885.1"/>
    <property type="molecule type" value="Genomic_DNA"/>
</dbReference>
<dbReference type="Proteomes" id="UP000001449">
    <property type="component" value="Chromosome 7"/>
</dbReference>
<dbReference type="eggNOG" id="KOG2743">
    <property type="taxonomic scope" value="Eukaryota"/>
</dbReference>